<evidence type="ECO:0000313" key="9">
    <source>
        <dbReference type="Proteomes" id="UP000034071"/>
    </source>
</evidence>
<evidence type="ECO:0000256" key="7">
    <source>
        <dbReference type="SAM" id="MobiDB-lite"/>
    </source>
</evidence>
<evidence type="ECO:0000256" key="6">
    <source>
        <dbReference type="ARBA" id="ARBA00023315"/>
    </source>
</evidence>
<gene>
    <name evidence="8" type="ORF">TQ33_2256</name>
</gene>
<keyword evidence="4 8" id="KW-0808">Transferase</keyword>
<dbReference type="InterPro" id="IPR004960">
    <property type="entry name" value="LipA_acyltrans"/>
</dbReference>
<dbReference type="STRING" id="914150.TQ33_2256"/>
<evidence type="ECO:0000256" key="2">
    <source>
        <dbReference type="ARBA" id="ARBA00022475"/>
    </source>
</evidence>
<dbReference type="CDD" id="cd07984">
    <property type="entry name" value="LPLAT_LABLAT-like"/>
    <property type="match status" value="1"/>
</dbReference>
<name>A0A0F6RDC5_9GAMM</name>
<reference evidence="8 9" key="1">
    <citation type="submission" date="2015-02" db="EMBL/GenBank/DDBJ databases">
        <title>Complete genome sequence of Kangiella geojedonensis strain YCS-5T.</title>
        <authorList>
            <person name="Kim K.M."/>
        </authorList>
    </citation>
    <scope>NUCLEOTIDE SEQUENCE [LARGE SCALE GENOMIC DNA]</scope>
    <source>
        <strain evidence="8 9">YCS-5</strain>
    </source>
</reference>
<dbReference type="KEGG" id="kge:TQ33_2256"/>
<evidence type="ECO:0000313" key="8">
    <source>
        <dbReference type="EMBL" id="AKE53178.1"/>
    </source>
</evidence>
<feature type="region of interest" description="Disordered" evidence="7">
    <location>
        <begin position="1"/>
        <end position="20"/>
    </location>
</feature>
<organism evidence="8 9">
    <name type="scientific">Kangiella geojedonensis</name>
    <dbReference type="NCBI Taxonomy" id="914150"/>
    <lineage>
        <taxon>Bacteria</taxon>
        <taxon>Pseudomonadati</taxon>
        <taxon>Pseudomonadota</taxon>
        <taxon>Gammaproteobacteria</taxon>
        <taxon>Kangiellales</taxon>
        <taxon>Kangiellaceae</taxon>
        <taxon>Kangiella</taxon>
    </lineage>
</organism>
<dbReference type="GO" id="GO:0005886">
    <property type="term" value="C:plasma membrane"/>
    <property type="evidence" value="ECO:0007669"/>
    <property type="project" value="UniProtKB-SubCell"/>
</dbReference>
<evidence type="ECO:0000256" key="4">
    <source>
        <dbReference type="ARBA" id="ARBA00022679"/>
    </source>
</evidence>
<sequence length="313" mass="35689">MSMTNPTDRPNSKSKGKPVQSDPFKVKLICSFISFFSTMPAFVGKGFAWVFAVCSKVFNTRSYATSIKNLRICCPEKTEQEQKEIAFASLKHTGKLFFEVAKIWRKCQGERFIGTVYGEELVKGKLEKKQGVLFTGSHIGNWEVALYYLGSRFPFHCMYRPPRQQEMDEVINVGRCQNDTTMVKGDSRGVMHLINVLKSGEVAAVLSDQEPGRRAGVFVPFCGKEALTMTIVQRIQKKSDACLFQVAAIKKKNNLYDIHLIPIDIDIDATEEEYAREVNKQLEALIKKFPEQYQWSYKRFKTTECGGPNPYRK</sequence>
<dbReference type="GO" id="GO:0016746">
    <property type="term" value="F:acyltransferase activity"/>
    <property type="evidence" value="ECO:0007669"/>
    <property type="project" value="UniProtKB-KW"/>
</dbReference>
<dbReference type="PANTHER" id="PTHR30606">
    <property type="entry name" value="LIPID A BIOSYNTHESIS LAUROYL ACYLTRANSFERASE"/>
    <property type="match status" value="1"/>
</dbReference>
<dbReference type="Proteomes" id="UP000034071">
    <property type="component" value="Chromosome"/>
</dbReference>
<evidence type="ECO:0000256" key="5">
    <source>
        <dbReference type="ARBA" id="ARBA00023136"/>
    </source>
</evidence>
<dbReference type="Pfam" id="PF03279">
    <property type="entry name" value="Lip_A_acyltrans"/>
    <property type="match status" value="1"/>
</dbReference>
<dbReference type="GO" id="GO:0009247">
    <property type="term" value="P:glycolipid biosynthetic process"/>
    <property type="evidence" value="ECO:0007669"/>
    <property type="project" value="UniProtKB-ARBA"/>
</dbReference>
<evidence type="ECO:0000256" key="3">
    <source>
        <dbReference type="ARBA" id="ARBA00022519"/>
    </source>
</evidence>
<keyword evidence="3" id="KW-0997">Cell inner membrane</keyword>
<dbReference type="HOGENOM" id="CLU_049421_0_0_6"/>
<dbReference type="AlphaFoldDB" id="A0A0F6RDC5"/>
<dbReference type="PANTHER" id="PTHR30606:SF10">
    <property type="entry name" value="PHOSPHATIDYLINOSITOL MANNOSIDE ACYLTRANSFERASE"/>
    <property type="match status" value="1"/>
</dbReference>
<dbReference type="EMBL" id="CP010975">
    <property type="protein sequence ID" value="AKE53178.1"/>
    <property type="molecule type" value="Genomic_DNA"/>
</dbReference>
<comment type="subcellular location">
    <subcellularLocation>
        <location evidence="1">Cell inner membrane</location>
    </subcellularLocation>
</comment>
<proteinExistence type="predicted"/>
<keyword evidence="6 8" id="KW-0012">Acyltransferase</keyword>
<dbReference type="PIRSF" id="PIRSF026649">
    <property type="entry name" value="MsbB"/>
    <property type="match status" value="1"/>
</dbReference>
<accession>A0A0F6RDC5</accession>
<keyword evidence="9" id="KW-1185">Reference proteome</keyword>
<protein>
    <submittedName>
        <fullName evidence="8">Lipid A biosynthesis acyltransferase</fullName>
    </submittedName>
</protein>
<keyword evidence="5" id="KW-0472">Membrane</keyword>
<keyword evidence="2" id="KW-1003">Cell membrane</keyword>
<evidence type="ECO:0000256" key="1">
    <source>
        <dbReference type="ARBA" id="ARBA00004533"/>
    </source>
</evidence>